<name>A0ABS7LCV7_9HYPH</name>
<keyword evidence="1" id="KW-0732">Signal</keyword>
<keyword evidence="4" id="KW-1185">Reference proteome</keyword>
<dbReference type="PANTHER" id="PTHR43689">
    <property type="entry name" value="HYDROLASE"/>
    <property type="match status" value="1"/>
</dbReference>
<dbReference type="Pfam" id="PF00561">
    <property type="entry name" value="Abhydrolase_1"/>
    <property type="match status" value="1"/>
</dbReference>
<dbReference type="SUPFAM" id="SSF53474">
    <property type="entry name" value="alpha/beta-Hydrolases"/>
    <property type="match status" value="1"/>
</dbReference>
<comment type="caution">
    <text evidence="3">The sequence shown here is derived from an EMBL/GenBank/DDBJ whole genome shotgun (WGS) entry which is preliminary data.</text>
</comment>
<feature type="chain" id="PRO_5045444585" evidence="1">
    <location>
        <begin position="26"/>
        <end position="317"/>
    </location>
</feature>
<evidence type="ECO:0000313" key="4">
    <source>
        <dbReference type="Proteomes" id="UP000720124"/>
    </source>
</evidence>
<dbReference type="InterPro" id="IPR000073">
    <property type="entry name" value="AB_hydrolase_1"/>
</dbReference>
<sequence length="317" mass="35623">MTRTTLGKLLAAAAVLSAITTTTHAQNYGAPPRANISFIQIDKDITLRRMVVGNAKPKGTVLFLHGFPETMYAWKEASLALGDDYEVHAFDWPGYGFSSRPATDRFSYAPMDYADVLDGYIERAHIDRSRLTIYGTDIGALPALLLALKKPDIARTIIVGDFAPFDRPTYMYASLQKLKEKSSADQAREELNRNRADILENAFRRGLAKEAQFELSARFRNDMAQGWSYGALTTADAFASYYAHFTRDQAYFEANLEKLRTPVKVVWGEKDLYIKKEMGKEFAERIGAKLSVLPGIGHYPHLQDVGRTVQEVRTSFQ</sequence>
<organism evidence="3 4">
    <name type="scientific">Rhizobium bangladeshense</name>
    <dbReference type="NCBI Taxonomy" id="1138189"/>
    <lineage>
        <taxon>Bacteria</taxon>
        <taxon>Pseudomonadati</taxon>
        <taxon>Pseudomonadota</taxon>
        <taxon>Alphaproteobacteria</taxon>
        <taxon>Hyphomicrobiales</taxon>
        <taxon>Rhizobiaceae</taxon>
        <taxon>Rhizobium/Agrobacterium group</taxon>
        <taxon>Rhizobium</taxon>
    </lineage>
</organism>
<reference evidence="3 4" key="1">
    <citation type="submission" date="2020-06" db="EMBL/GenBank/DDBJ databases">
        <title>Global-level population genomics: horizontal gene transfer, symbiosis and evolution in Rhizobia.</title>
        <authorList>
            <person name="Gai Y."/>
        </authorList>
    </citation>
    <scope>NUCLEOTIDE SEQUENCE [LARGE SCALE GENOMIC DNA]</scope>
    <source>
        <strain evidence="3 4">PLR6_1b</strain>
    </source>
</reference>
<evidence type="ECO:0000259" key="2">
    <source>
        <dbReference type="Pfam" id="PF00561"/>
    </source>
</evidence>
<gene>
    <name evidence="3" type="ORF">HJA87_05340</name>
</gene>
<dbReference type="Gene3D" id="3.40.50.1820">
    <property type="entry name" value="alpha/beta hydrolase"/>
    <property type="match status" value="1"/>
</dbReference>
<dbReference type="RefSeq" id="WP_221093429.1">
    <property type="nucleotide sequence ID" value="NZ_JABDWX010000001.1"/>
</dbReference>
<feature type="domain" description="AB hydrolase-1" evidence="2">
    <location>
        <begin position="60"/>
        <end position="304"/>
    </location>
</feature>
<evidence type="ECO:0000313" key="3">
    <source>
        <dbReference type="EMBL" id="MBY3589307.1"/>
    </source>
</evidence>
<dbReference type="PANTHER" id="PTHR43689:SF8">
    <property type="entry name" value="ALPHA_BETA-HYDROLASES SUPERFAMILY PROTEIN"/>
    <property type="match status" value="1"/>
</dbReference>
<dbReference type="Proteomes" id="UP000720124">
    <property type="component" value="Unassembled WGS sequence"/>
</dbReference>
<evidence type="ECO:0000256" key="1">
    <source>
        <dbReference type="SAM" id="SignalP"/>
    </source>
</evidence>
<proteinExistence type="predicted"/>
<accession>A0ABS7LCV7</accession>
<protein>
    <submittedName>
        <fullName evidence="3">Alpha/beta hydrolase</fullName>
    </submittedName>
</protein>
<dbReference type="InterPro" id="IPR029058">
    <property type="entry name" value="AB_hydrolase_fold"/>
</dbReference>
<dbReference type="EMBL" id="JABTXI010000002">
    <property type="protein sequence ID" value="MBY3589307.1"/>
    <property type="molecule type" value="Genomic_DNA"/>
</dbReference>
<dbReference type="GO" id="GO:0016787">
    <property type="term" value="F:hydrolase activity"/>
    <property type="evidence" value="ECO:0007669"/>
    <property type="project" value="UniProtKB-KW"/>
</dbReference>
<feature type="signal peptide" evidence="1">
    <location>
        <begin position="1"/>
        <end position="25"/>
    </location>
</feature>
<keyword evidence="3" id="KW-0378">Hydrolase</keyword>